<evidence type="ECO:0000256" key="3">
    <source>
        <dbReference type="ARBA" id="ARBA00023211"/>
    </source>
</evidence>
<dbReference type="Pfam" id="PF01676">
    <property type="entry name" value="Metalloenzyme"/>
    <property type="match status" value="1"/>
</dbReference>
<dbReference type="InterPro" id="IPR017850">
    <property type="entry name" value="Alkaline_phosphatase_core_sf"/>
</dbReference>
<evidence type="ECO:0000256" key="5">
    <source>
        <dbReference type="NCBIfam" id="TIGR01696"/>
    </source>
</evidence>
<evidence type="ECO:0000313" key="8">
    <source>
        <dbReference type="Proteomes" id="UP001597101"/>
    </source>
</evidence>
<accession>A0ABW3FF26</accession>
<dbReference type="SUPFAM" id="SSF53649">
    <property type="entry name" value="Alkaline phosphatase-like"/>
    <property type="match status" value="1"/>
</dbReference>
<dbReference type="GO" id="GO:0008973">
    <property type="term" value="F:phosphopentomutase activity"/>
    <property type="evidence" value="ECO:0007669"/>
    <property type="project" value="UniProtKB-EC"/>
</dbReference>
<dbReference type="NCBIfam" id="TIGR01696">
    <property type="entry name" value="deoB"/>
    <property type="match status" value="1"/>
</dbReference>
<evidence type="ECO:0000259" key="6">
    <source>
        <dbReference type="Pfam" id="PF01676"/>
    </source>
</evidence>
<dbReference type="PANTHER" id="PTHR21110">
    <property type="entry name" value="PHOSPHOPENTOMUTASE"/>
    <property type="match status" value="1"/>
</dbReference>
<evidence type="ECO:0000256" key="4">
    <source>
        <dbReference type="HAMAP-Rule" id="MF_00740"/>
    </source>
</evidence>
<gene>
    <name evidence="4" type="primary">deoB</name>
    <name evidence="7" type="ORF">ACFQ14_11770</name>
</gene>
<sequence length="406" mass="43360">MARAILIVLDSVGIGGAPDAEAFGDVGANTLGHIAAACARGGGDQEGLRSGPLNLPNLEALGLSAAAKMATGEGLEGFDSDGPFKAAYGCAAEVSSGKDTPSGHWEMVGCPVTRQWGHFPETVPAFPKDLTDAMIAQAELPGLLGNKHASGTEIIEEFGAEHIQSGKPIAYTSADSVIQIAAHEEFFGLENLYRLCAITRKLVDPLDIQRVVARPFLGKTSDTFERTGNRRDYSVPPPETTLLDRVEDDDRSVFAVGKIADIFAHRGVTDVRKANGNDAMFDATLQAMKDAAHDDFVFVNFVDFDQLYGHRRDVPGYAACLEHFDRRLPEIIEAMRGEDLLILTADHGNDPTWHGTDHTREQVPIIMLGAGTHTGPLPAAHTFADIGATLAVHLGIEPGPHGKSLL</sequence>
<feature type="binding site" evidence="4">
    <location>
        <position position="347"/>
    </location>
    <ligand>
        <name>Mn(2+)</name>
        <dbReference type="ChEBI" id="CHEBI:29035"/>
        <label>1</label>
    </ligand>
</feature>
<comment type="subcellular location">
    <subcellularLocation>
        <location evidence="4">Cytoplasm</location>
    </subcellularLocation>
</comment>
<dbReference type="Proteomes" id="UP001597101">
    <property type="component" value="Unassembled WGS sequence"/>
</dbReference>
<dbReference type="HAMAP" id="MF_00740">
    <property type="entry name" value="Phosphopentomut"/>
    <property type="match status" value="1"/>
</dbReference>
<dbReference type="SUPFAM" id="SSF143856">
    <property type="entry name" value="DeoB insert domain-like"/>
    <property type="match status" value="1"/>
</dbReference>
<keyword evidence="4" id="KW-0963">Cytoplasm</keyword>
<evidence type="ECO:0000313" key="7">
    <source>
        <dbReference type="EMBL" id="MFD0917087.1"/>
    </source>
</evidence>
<comment type="catalytic activity">
    <reaction evidence="4">
        <text>2-deoxy-alpha-D-ribose 1-phosphate = 2-deoxy-D-ribose 5-phosphate</text>
        <dbReference type="Rhea" id="RHEA:27658"/>
        <dbReference type="ChEBI" id="CHEBI:57259"/>
        <dbReference type="ChEBI" id="CHEBI:62877"/>
        <dbReference type="EC" id="5.4.2.7"/>
    </reaction>
</comment>
<keyword evidence="3 4" id="KW-0464">Manganese</keyword>
<comment type="similarity">
    <text evidence="1 4">Belongs to the phosphopentomutase family.</text>
</comment>
<dbReference type="NCBIfam" id="NF003766">
    <property type="entry name" value="PRK05362.1"/>
    <property type="match status" value="1"/>
</dbReference>
<dbReference type="InterPro" id="IPR006124">
    <property type="entry name" value="Metalloenzyme"/>
</dbReference>
<dbReference type="EMBL" id="JBHTJV010000009">
    <property type="protein sequence ID" value="MFD0917087.1"/>
    <property type="molecule type" value="Genomic_DNA"/>
</dbReference>
<dbReference type="CDD" id="cd16009">
    <property type="entry name" value="PPM"/>
    <property type="match status" value="1"/>
</dbReference>
<comment type="caution">
    <text evidence="7">The sequence shown here is derived from an EMBL/GenBank/DDBJ whole genome shotgun (WGS) entry which is preliminary data.</text>
</comment>
<keyword evidence="2 4" id="KW-0479">Metal-binding</keyword>
<comment type="pathway">
    <text evidence="4">Carbohydrate degradation; 2-deoxy-D-ribose 1-phosphate degradation; D-glyceraldehyde 3-phosphate and acetaldehyde from 2-deoxy-alpha-D-ribose 1-phosphate: step 1/2.</text>
</comment>
<dbReference type="EC" id="5.4.2.7" evidence="4 5"/>
<feature type="binding site" evidence="4">
    <location>
        <position position="310"/>
    </location>
    <ligand>
        <name>Mn(2+)</name>
        <dbReference type="ChEBI" id="CHEBI:29035"/>
        <label>2</label>
    </ligand>
</feature>
<dbReference type="PANTHER" id="PTHR21110:SF0">
    <property type="entry name" value="PHOSPHOPENTOMUTASE"/>
    <property type="match status" value="1"/>
</dbReference>
<keyword evidence="8" id="KW-1185">Reference proteome</keyword>
<dbReference type="Gene3D" id="3.30.70.1250">
    <property type="entry name" value="Phosphopentomutase"/>
    <property type="match status" value="1"/>
</dbReference>
<dbReference type="RefSeq" id="WP_377212925.1">
    <property type="nucleotide sequence ID" value="NZ_JBHTJV010000009.1"/>
</dbReference>
<feature type="binding site" evidence="4">
    <location>
        <position position="305"/>
    </location>
    <ligand>
        <name>Mn(2+)</name>
        <dbReference type="ChEBI" id="CHEBI:29035"/>
        <label>2</label>
    </ligand>
</feature>
<dbReference type="InterPro" id="IPR024052">
    <property type="entry name" value="Phosphopentomutase_DeoB_cap_sf"/>
</dbReference>
<organism evidence="7 8">
    <name type="scientific">Pseudahrensia aquimaris</name>
    <dbReference type="NCBI Taxonomy" id="744461"/>
    <lineage>
        <taxon>Bacteria</taxon>
        <taxon>Pseudomonadati</taxon>
        <taxon>Pseudomonadota</taxon>
        <taxon>Alphaproteobacteria</taxon>
        <taxon>Hyphomicrobiales</taxon>
        <taxon>Ahrensiaceae</taxon>
        <taxon>Pseudahrensia</taxon>
    </lineage>
</organism>
<dbReference type="PIRSF" id="PIRSF001491">
    <property type="entry name" value="Ppentomutase"/>
    <property type="match status" value="1"/>
</dbReference>
<evidence type="ECO:0000256" key="1">
    <source>
        <dbReference type="ARBA" id="ARBA00010373"/>
    </source>
</evidence>
<comment type="catalytic activity">
    <reaction evidence="4">
        <text>alpha-D-ribose 1-phosphate = D-ribose 5-phosphate</text>
        <dbReference type="Rhea" id="RHEA:18793"/>
        <dbReference type="ChEBI" id="CHEBI:57720"/>
        <dbReference type="ChEBI" id="CHEBI:78346"/>
        <dbReference type="EC" id="5.4.2.7"/>
    </reaction>
</comment>
<dbReference type="Gene3D" id="3.40.720.10">
    <property type="entry name" value="Alkaline Phosphatase, subunit A"/>
    <property type="match status" value="1"/>
</dbReference>
<protein>
    <recommendedName>
        <fullName evidence="4 5">Phosphopentomutase</fullName>
        <ecNumber evidence="4 5">5.4.2.7</ecNumber>
    </recommendedName>
    <alternativeName>
        <fullName evidence="4">Phosphodeoxyribomutase</fullName>
    </alternativeName>
</protein>
<dbReference type="InterPro" id="IPR010045">
    <property type="entry name" value="DeoB"/>
</dbReference>
<name>A0ABW3FF26_9HYPH</name>
<comment type="function">
    <text evidence="4">Isomerase that catalyzes the conversion of deoxy-ribose 1-phosphate (dRib-1-P) and ribose 1-phosphate (Rib-1-P) to deoxy-ribose 5-phosphate (dRib-5-P) and ribose 5-phosphate (Rib-5-P), respectively.</text>
</comment>
<comment type="cofactor">
    <cofactor evidence="4">
        <name>Mn(2+)</name>
        <dbReference type="ChEBI" id="CHEBI:29035"/>
    </cofactor>
    <text evidence="4">Binds 2 manganese ions.</text>
</comment>
<reference evidence="8" key="1">
    <citation type="journal article" date="2019" name="Int. J. Syst. Evol. Microbiol.">
        <title>The Global Catalogue of Microorganisms (GCM) 10K type strain sequencing project: providing services to taxonomists for standard genome sequencing and annotation.</title>
        <authorList>
            <consortium name="The Broad Institute Genomics Platform"/>
            <consortium name="The Broad Institute Genome Sequencing Center for Infectious Disease"/>
            <person name="Wu L."/>
            <person name="Ma J."/>
        </authorList>
    </citation>
    <scope>NUCLEOTIDE SEQUENCE [LARGE SCALE GENOMIC DNA]</scope>
    <source>
        <strain evidence="8">CCUG 60023</strain>
    </source>
</reference>
<proteinExistence type="inferred from homology"/>
<keyword evidence="4 7" id="KW-0413">Isomerase</keyword>
<evidence type="ECO:0000256" key="2">
    <source>
        <dbReference type="ARBA" id="ARBA00022723"/>
    </source>
</evidence>
<feature type="domain" description="Metalloenzyme" evidence="6">
    <location>
        <begin position="3"/>
        <end position="397"/>
    </location>
</feature>
<feature type="binding site" evidence="4">
    <location>
        <position position="10"/>
    </location>
    <ligand>
        <name>Mn(2+)</name>
        <dbReference type="ChEBI" id="CHEBI:29035"/>
        <label>1</label>
    </ligand>
</feature>
<feature type="binding site" evidence="4">
    <location>
        <position position="358"/>
    </location>
    <ligand>
        <name>Mn(2+)</name>
        <dbReference type="ChEBI" id="CHEBI:29035"/>
        <label>2</label>
    </ligand>
</feature>
<feature type="binding site" evidence="4">
    <location>
        <position position="346"/>
    </location>
    <ligand>
        <name>Mn(2+)</name>
        <dbReference type="ChEBI" id="CHEBI:29035"/>
        <label>1</label>
    </ligand>
</feature>